<dbReference type="Proteomes" id="UP000828390">
    <property type="component" value="Unassembled WGS sequence"/>
</dbReference>
<gene>
    <name evidence="1" type="ORF">DPMN_152177</name>
</gene>
<reference evidence="1" key="1">
    <citation type="journal article" date="2019" name="bioRxiv">
        <title>The Genome of the Zebra Mussel, Dreissena polymorpha: A Resource for Invasive Species Research.</title>
        <authorList>
            <person name="McCartney M.A."/>
            <person name="Auch B."/>
            <person name="Kono T."/>
            <person name="Mallez S."/>
            <person name="Zhang Y."/>
            <person name="Obille A."/>
            <person name="Becker A."/>
            <person name="Abrahante J.E."/>
            <person name="Garbe J."/>
            <person name="Badalamenti J.P."/>
            <person name="Herman A."/>
            <person name="Mangelson H."/>
            <person name="Liachko I."/>
            <person name="Sullivan S."/>
            <person name="Sone E.D."/>
            <person name="Koren S."/>
            <person name="Silverstein K.A.T."/>
            <person name="Beckman K.B."/>
            <person name="Gohl D.M."/>
        </authorList>
    </citation>
    <scope>NUCLEOTIDE SEQUENCE</scope>
    <source>
        <strain evidence="1">Duluth1</strain>
        <tissue evidence="1">Whole animal</tissue>
    </source>
</reference>
<dbReference type="AlphaFoldDB" id="A0A9D4J836"/>
<accession>A0A9D4J836</accession>
<name>A0A9D4J836_DREPO</name>
<comment type="caution">
    <text evidence="1">The sequence shown here is derived from an EMBL/GenBank/DDBJ whole genome shotgun (WGS) entry which is preliminary data.</text>
</comment>
<keyword evidence="2" id="KW-1185">Reference proteome</keyword>
<evidence type="ECO:0000313" key="2">
    <source>
        <dbReference type="Proteomes" id="UP000828390"/>
    </source>
</evidence>
<protein>
    <submittedName>
        <fullName evidence="1">Uncharacterized protein</fullName>
    </submittedName>
</protein>
<reference evidence="1" key="2">
    <citation type="submission" date="2020-11" db="EMBL/GenBank/DDBJ databases">
        <authorList>
            <person name="McCartney M.A."/>
            <person name="Auch B."/>
            <person name="Kono T."/>
            <person name="Mallez S."/>
            <person name="Becker A."/>
            <person name="Gohl D.M."/>
            <person name="Silverstein K.A.T."/>
            <person name="Koren S."/>
            <person name="Bechman K.B."/>
            <person name="Herman A."/>
            <person name="Abrahante J.E."/>
            <person name="Garbe J."/>
        </authorList>
    </citation>
    <scope>NUCLEOTIDE SEQUENCE</scope>
    <source>
        <strain evidence="1">Duluth1</strain>
        <tissue evidence="1">Whole animal</tissue>
    </source>
</reference>
<organism evidence="1 2">
    <name type="scientific">Dreissena polymorpha</name>
    <name type="common">Zebra mussel</name>
    <name type="synonym">Mytilus polymorpha</name>
    <dbReference type="NCBI Taxonomy" id="45954"/>
    <lineage>
        <taxon>Eukaryota</taxon>
        <taxon>Metazoa</taxon>
        <taxon>Spiralia</taxon>
        <taxon>Lophotrochozoa</taxon>
        <taxon>Mollusca</taxon>
        <taxon>Bivalvia</taxon>
        <taxon>Autobranchia</taxon>
        <taxon>Heteroconchia</taxon>
        <taxon>Euheterodonta</taxon>
        <taxon>Imparidentia</taxon>
        <taxon>Neoheterodontei</taxon>
        <taxon>Myida</taxon>
        <taxon>Dreissenoidea</taxon>
        <taxon>Dreissenidae</taxon>
        <taxon>Dreissena</taxon>
    </lineage>
</organism>
<proteinExistence type="predicted"/>
<evidence type="ECO:0000313" key="1">
    <source>
        <dbReference type="EMBL" id="KAH3798577.1"/>
    </source>
</evidence>
<dbReference type="EMBL" id="JAIWYP010000007">
    <property type="protein sequence ID" value="KAH3798577.1"/>
    <property type="molecule type" value="Genomic_DNA"/>
</dbReference>
<sequence>MVNNYTVINERGSLTGHRCEVIRNGISTVQNSHIAFYKELNKNVSVIVSLIIYNISLYNIIYSNNKAIFGSTPTIKISTDKQFAKALKVIHSC</sequence>